<dbReference type="InterPro" id="IPR051051">
    <property type="entry name" value="E3_ubiq-ligase_TRIM/RNF"/>
</dbReference>
<gene>
    <name evidence="7" type="ORF">MATL_G00072030</name>
</gene>
<keyword evidence="2 4" id="KW-0863">Zinc-finger</keyword>
<dbReference type="SMART" id="SM00336">
    <property type="entry name" value="BBOX"/>
    <property type="match status" value="1"/>
</dbReference>
<protein>
    <recommendedName>
        <fullName evidence="6">B box-type domain-containing protein</fullName>
    </recommendedName>
</protein>
<keyword evidence="1" id="KW-0479">Metal-binding</keyword>
<dbReference type="Gene3D" id="3.30.160.60">
    <property type="entry name" value="Classic Zinc Finger"/>
    <property type="match status" value="1"/>
</dbReference>
<evidence type="ECO:0000256" key="1">
    <source>
        <dbReference type="ARBA" id="ARBA00022723"/>
    </source>
</evidence>
<keyword evidence="5" id="KW-0175">Coiled coil</keyword>
<dbReference type="CDD" id="cd19769">
    <property type="entry name" value="Bbox2_TRIM16-like"/>
    <property type="match status" value="1"/>
</dbReference>
<evidence type="ECO:0000259" key="6">
    <source>
        <dbReference type="PROSITE" id="PS50119"/>
    </source>
</evidence>
<evidence type="ECO:0000313" key="7">
    <source>
        <dbReference type="EMBL" id="KAG7477664.1"/>
    </source>
</evidence>
<keyword evidence="3" id="KW-0862">Zinc</keyword>
<comment type="caution">
    <text evidence="7">The sequence shown here is derived from an EMBL/GenBank/DDBJ whole genome shotgun (WGS) entry which is preliminary data.</text>
</comment>
<evidence type="ECO:0000256" key="5">
    <source>
        <dbReference type="SAM" id="Coils"/>
    </source>
</evidence>
<sequence length="294" mass="33452">MVCPLHGKLLEVYCRTDRRCICLLCVMDEHKQHDTVSAVTERTEKQKEVAAEQRISQQKIQQREKELQNVRQAVESLTRTAQTAVDDSEKAFSDLARFFKERCSKVKELIRDQERAVTRWAGGLREGLEQEIADLRARDAELEQLSRTEDHIHFLQSWQPPCAPPGSSNPPCANVGPHLSFESVSRTVSELKKRVEKVCEEEFIKILKEVSKVNKEDVRPPAKRKAVSPASKLNAVDGCPSLKRKAEAAVLPVNEIDFPHTSETRREKFLKYACQLTLDSNTAHKELFLFGGTF</sequence>
<organism evidence="7 8">
    <name type="scientific">Megalops atlanticus</name>
    <name type="common">Tarpon</name>
    <name type="synonym">Clupea gigantea</name>
    <dbReference type="NCBI Taxonomy" id="7932"/>
    <lineage>
        <taxon>Eukaryota</taxon>
        <taxon>Metazoa</taxon>
        <taxon>Chordata</taxon>
        <taxon>Craniata</taxon>
        <taxon>Vertebrata</taxon>
        <taxon>Euteleostomi</taxon>
        <taxon>Actinopterygii</taxon>
        <taxon>Neopterygii</taxon>
        <taxon>Teleostei</taxon>
        <taxon>Elopiformes</taxon>
        <taxon>Megalopidae</taxon>
        <taxon>Megalops</taxon>
    </lineage>
</organism>
<evidence type="ECO:0000256" key="3">
    <source>
        <dbReference type="ARBA" id="ARBA00022833"/>
    </source>
</evidence>
<name>A0A9D3QA02_MEGAT</name>
<dbReference type="Proteomes" id="UP001046870">
    <property type="component" value="Chromosome 5"/>
</dbReference>
<dbReference type="Pfam" id="PF00643">
    <property type="entry name" value="zf-B_box"/>
    <property type="match status" value="1"/>
</dbReference>
<feature type="coiled-coil region" evidence="5">
    <location>
        <begin position="60"/>
        <end position="87"/>
    </location>
</feature>
<evidence type="ECO:0000256" key="2">
    <source>
        <dbReference type="ARBA" id="ARBA00022771"/>
    </source>
</evidence>
<accession>A0A9D3QA02</accession>
<dbReference type="InterPro" id="IPR058030">
    <property type="entry name" value="TRIM8/14/16/25/29/45/65_CC"/>
</dbReference>
<dbReference type="Pfam" id="PF25600">
    <property type="entry name" value="TRIM_CC"/>
    <property type="match status" value="1"/>
</dbReference>
<dbReference type="EMBL" id="JAFDVH010000005">
    <property type="protein sequence ID" value="KAG7477664.1"/>
    <property type="molecule type" value="Genomic_DNA"/>
</dbReference>
<dbReference type="PANTHER" id="PTHR25465:SF5">
    <property type="entry name" value="E3 UBIQUITIN_ISG15 LIGASE TRIM25-RELATED"/>
    <property type="match status" value="1"/>
</dbReference>
<dbReference type="InterPro" id="IPR000315">
    <property type="entry name" value="Znf_B-box"/>
</dbReference>
<evidence type="ECO:0000313" key="8">
    <source>
        <dbReference type="Proteomes" id="UP001046870"/>
    </source>
</evidence>
<reference evidence="7" key="1">
    <citation type="submission" date="2021-01" db="EMBL/GenBank/DDBJ databases">
        <authorList>
            <person name="Zahm M."/>
            <person name="Roques C."/>
            <person name="Cabau C."/>
            <person name="Klopp C."/>
            <person name="Donnadieu C."/>
            <person name="Jouanno E."/>
            <person name="Lampietro C."/>
            <person name="Louis A."/>
            <person name="Herpin A."/>
            <person name="Echchiki A."/>
            <person name="Berthelot C."/>
            <person name="Parey E."/>
            <person name="Roest-Crollius H."/>
            <person name="Braasch I."/>
            <person name="Postlethwait J."/>
            <person name="Bobe J."/>
            <person name="Montfort J."/>
            <person name="Bouchez O."/>
            <person name="Begum T."/>
            <person name="Mejri S."/>
            <person name="Adams A."/>
            <person name="Chen W.-J."/>
            <person name="Guiguen Y."/>
        </authorList>
    </citation>
    <scope>NUCLEOTIDE SEQUENCE</scope>
    <source>
        <strain evidence="7">YG-15Mar2019-1</strain>
        <tissue evidence="7">Brain</tissue>
    </source>
</reference>
<dbReference type="PANTHER" id="PTHR25465">
    <property type="entry name" value="B-BOX DOMAIN CONTAINING"/>
    <property type="match status" value="1"/>
</dbReference>
<dbReference type="OrthoDB" id="6105938at2759"/>
<proteinExistence type="predicted"/>
<dbReference type="PROSITE" id="PS50119">
    <property type="entry name" value="ZF_BBOX"/>
    <property type="match status" value="1"/>
</dbReference>
<dbReference type="SUPFAM" id="SSF57845">
    <property type="entry name" value="B-box zinc-binding domain"/>
    <property type="match status" value="1"/>
</dbReference>
<keyword evidence="8" id="KW-1185">Reference proteome</keyword>
<feature type="domain" description="B box-type" evidence="6">
    <location>
        <begin position="1"/>
        <end position="38"/>
    </location>
</feature>
<evidence type="ECO:0000256" key="4">
    <source>
        <dbReference type="PROSITE-ProRule" id="PRU00024"/>
    </source>
</evidence>
<dbReference type="GO" id="GO:0008270">
    <property type="term" value="F:zinc ion binding"/>
    <property type="evidence" value="ECO:0007669"/>
    <property type="project" value="UniProtKB-KW"/>
</dbReference>
<dbReference type="AlphaFoldDB" id="A0A9D3QA02"/>